<comment type="subcellular location">
    <subcellularLocation>
        <location evidence="1">Nucleus</location>
    </subcellularLocation>
</comment>
<dbReference type="Gene3D" id="1.10.10.60">
    <property type="entry name" value="Homeodomain-like"/>
    <property type="match status" value="1"/>
</dbReference>
<name>A0A9N9QGI8_9CUCU</name>
<dbReference type="SUPFAM" id="SSF46689">
    <property type="entry name" value="Homeodomain-like"/>
    <property type="match status" value="1"/>
</dbReference>
<gene>
    <name evidence="3" type="ORF">CEUTPL_LOCUS9955</name>
</gene>
<organism evidence="3 4">
    <name type="scientific">Ceutorhynchus assimilis</name>
    <name type="common">cabbage seed weevil</name>
    <dbReference type="NCBI Taxonomy" id="467358"/>
    <lineage>
        <taxon>Eukaryota</taxon>
        <taxon>Metazoa</taxon>
        <taxon>Ecdysozoa</taxon>
        <taxon>Arthropoda</taxon>
        <taxon>Hexapoda</taxon>
        <taxon>Insecta</taxon>
        <taxon>Pterygota</taxon>
        <taxon>Neoptera</taxon>
        <taxon>Endopterygota</taxon>
        <taxon>Coleoptera</taxon>
        <taxon>Polyphaga</taxon>
        <taxon>Cucujiformia</taxon>
        <taxon>Curculionidae</taxon>
        <taxon>Ceutorhynchinae</taxon>
        <taxon>Ceutorhynchus</taxon>
    </lineage>
</organism>
<dbReference type="AlphaFoldDB" id="A0A9N9QGI8"/>
<keyword evidence="4" id="KW-1185">Reference proteome</keyword>
<feature type="compositionally biased region" description="Low complexity" evidence="2">
    <location>
        <begin position="96"/>
        <end position="107"/>
    </location>
</feature>
<reference evidence="3" key="1">
    <citation type="submission" date="2022-01" db="EMBL/GenBank/DDBJ databases">
        <authorList>
            <person name="King R."/>
        </authorList>
    </citation>
    <scope>NUCLEOTIDE SEQUENCE</scope>
</reference>
<dbReference type="InterPro" id="IPR009057">
    <property type="entry name" value="Homeodomain-like_sf"/>
</dbReference>
<accession>A0A9N9QGI8</accession>
<evidence type="ECO:0000256" key="1">
    <source>
        <dbReference type="ARBA" id="ARBA00004123"/>
    </source>
</evidence>
<dbReference type="Proteomes" id="UP001152799">
    <property type="component" value="Chromosome 5"/>
</dbReference>
<evidence type="ECO:0000256" key="2">
    <source>
        <dbReference type="SAM" id="MobiDB-lite"/>
    </source>
</evidence>
<protein>
    <submittedName>
        <fullName evidence="3">Uncharacterized protein</fullName>
    </submittedName>
</protein>
<feature type="compositionally biased region" description="Polar residues" evidence="2">
    <location>
        <begin position="110"/>
        <end position="125"/>
    </location>
</feature>
<dbReference type="OrthoDB" id="6765089at2759"/>
<sequence length="517" mass="55802">MVRTYVRKTERSQINEAALKNAICEVLRQRMSERVAARTFNVKRDTLHSRIKKLRRKYSPERLVRMYNEDSGNESSDQENSQPIVYSNLVADLATPSASSVPSTPKPRQSDLNINTDSLKSQRITPESVRPFPRPKFLALIVIGLAHAADKAQPAKDAKPVKDAKLTKDGKVTNKRSIYLGSYIPSGGSLGYSSGLTDYSGFGSLGGISSYSTGNTHSHTHEVQTITQHVPVPVPKPYAVPVVQRVAVPQPYPVHVSHPVAVPVQVRVPVEVPRPYPVHVNVPVPYAVKVPVEVPRPYPVAVHTPVHHVHSYFLALIVIGLAHAADKVQPAKDAKPVKDAKLTKDGKVTNKRSIYLGSYIPSGGSLGYSSGLTDYSGFGGLGGISSYSTGNTHSHTHEVQTITQHVPVAVPKPYAVPVVQRVAVPQPYPVHVSHPVAVPVQVRVPVEVPRPYPVHVNVPVPYAVKVPVEVPRPYPVAVHTPVHVHSYASSYGSGSGFGSGSSFGSGSYGYGSSLSDC</sequence>
<dbReference type="EMBL" id="OU892281">
    <property type="protein sequence ID" value="CAG9769445.1"/>
    <property type="molecule type" value="Genomic_DNA"/>
</dbReference>
<dbReference type="GO" id="GO:0005634">
    <property type="term" value="C:nucleus"/>
    <property type="evidence" value="ECO:0007669"/>
    <property type="project" value="UniProtKB-SubCell"/>
</dbReference>
<evidence type="ECO:0000313" key="4">
    <source>
        <dbReference type="Proteomes" id="UP001152799"/>
    </source>
</evidence>
<feature type="region of interest" description="Disordered" evidence="2">
    <location>
        <begin position="96"/>
        <end position="130"/>
    </location>
</feature>
<proteinExistence type="predicted"/>
<evidence type="ECO:0000313" key="3">
    <source>
        <dbReference type="EMBL" id="CAG9769445.1"/>
    </source>
</evidence>